<dbReference type="GO" id="GO:0006352">
    <property type="term" value="P:DNA-templated transcription initiation"/>
    <property type="evidence" value="ECO:0007669"/>
    <property type="project" value="InterPro"/>
</dbReference>
<comment type="similarity">
    <text evidence="1">Belongs to the sigma-70 factor family. ECF subfamily.</text>
</comment>
<proteinExistence type="inferred from homology"/>
<evidence type="ECO:0000256" key="4">
    <source>
        <dbReference type="ARBA" id="ARBA00023163"/>
    </source>
</evidence>
<organism evidence="7 8">
    <name type="scientific">Snodgrassella alvi SCGC AB-598-J21</name>
    <dbReference type="NCBI Taxonomy" id="1385367"/>
    <lineage>
        <taxon>Bacteria</taxon>
        <taxon>Pseudomonadati</taxon>
        <taxon>Pseudomonadota</taxon>
        <taxon>Betaproteobacteria</taxon>
        <taxon>Neisseriales</taxon>
        <taxon>Neisseriaceae</taxon>
        <taxon>Snodgrassella</taxon>
    </lineage>
</organism>
<feature type="domain" description="RNA polymerase sigma factor 70 region 4 type 2" evidence="6">
    <location>
        <begin position="115"/>
        <end position="163"/>
    </location>
</feature>
<evidence type="ECO:0000256" key="1">
    <source>
        <dbReference type="ARBA" id="ARBA00010641"/>
    </source>
</evidence>
<dbReference type="InterPro" id="IPR013325">
    <property type="entry name" value="RNA_pol_sigma_r2"/>
</dbReference>
<gene>
    <name evidence="7" type="ORF">SASC598J21_004510</name>
</gene>
<reference evidence="7 8" key="1">
    <citation type="journal article" date="2014" name="PLoS Genet.">
        <title>Hidden diversity in honey bee gut symbionts detected by single-cell genomics.</title>
        <authorList>
            <person name="Engel P."/>
            <person name="Stepanauskas R."/>
            <person name="Moran N."/>
        </authorList>
    </citation>
    <scope>NUCLEOTIDE SEQUENCE [LARGE SCALE GENOMIC DNA]</scope>
    <source>
        <strain evidence="7 8">SCGC AB-598-J21</strain>
    </source>
</reference>
<dbReference type="SUPFAM" id="SSF88946">
    <property type="entry name" value="Sigma2 domain of RNA polymerase sigma factors"/>
    <property type="match status" value="1"/>
</dbReference>
<dbReference type="PANTHER" id="PTHR43133">
    <property type="entry name" value="RNA POLYMERASE ECF-TYPE SIGMA FACTO"/>
    <property type="match status" value="1"/>
</dbReference>
<dbReference type="InterPro" id="IPR013324">
    <property type="entry name" value="RNA_pol_sigma_r3/r4-like"/>
</dbReference>
<keyword evidence="7" id="KW-0240">DNA-directed RNA polymerase</keyword>
<dbReference type="GO" id="GO:0016987">
    <property type="term" value="F:sigma factor activity"/>
    <property type="evidence" value="ECO:0007669"/>
    <property type="project" value="UniProtKB-KW"/>
</dbReference>
<dbReference type="CDD" id="cd06171">
    <property type="entry name" value="Sigma70_r4"/>
    <property type="match status" value="1"/>
</dbReference>
<comment type="caution">
    <text evidence="7">The sequence shown here is derived from an EMBL/GenBank/DDBJ whole genome shotgun (WGS) entry which is preliminary data.</text>
</comment>
<feature type="domain" description="RNA polymerase sigma-70 region 2" evidence="5">
    <location>
        <begin position="27"/>
        <end position="88"/>
    </location>
</feature>
<protein>
    <submittedName>
        <fullName evidence="7">DNA-directed RNA polymerase specialized sigma subunit, sigma24-like protein</fullName>
    </submittedName>
</protein>
<evidence type="ECO:0000256" key="3">
    <source>
        <dbReference type="ARBA" id="ARBA00023082"/>
    </source>
</evidence>
<dbReference type="InterPro" id="IPR039425">
    <property type="entry name" value="RNA_pol_sigma-70-like"/>
</dbReference>
<dbReference type="Pfam" id="PF04542">
    <property type="entry name" value="Sigma70_r2"/>
    <property type="match status" value="1"/>
</dbReference>
<evidence type="ECO:0000259" key="6">
    <source>
        <dbReference type="Pfam" id="PF08281"/>
    </source>
</evidence>
<dbReference type="AlphaFoldDB" id="A0A074VD52"/>
<sequence length="170" mass="19689">MKQNREQLIKCACLGDTHALNQLLLVCQPDIRRFARQTCSTTEDVEDAVQFTLWQLHKKIGTLKTISSFTSWLFRIIERECYRLFKVRQSKNIETRADIDKLSASSADIDLKIDLTNAIISLPLIYRQVLILRDIQEYSTPEVAEKLGITVEAVKSRLHRARLMVKEKIN</sequence>
<accession>A0A074VD52</accession>
<name>A0A074VD52_9NEIS</name>
<dbReference type="Proteomes" id="UP000027644">
    <property type="component" value="Unassembled WGS sequence"/>
</dbReference>
<keyword evidence="2" id="KW-0805">Transcription regulation</keyword>
<dbReference type="Gene3D" id="1.10.1740.10">
    <property type="match status" value="1"/>
</dbReference>
<dbReference type="Gene3D" id="1.10.10.10">
    <property type="entry name" value="Winged helix-like DNA-binding domain superfamily/Winged helix DNA-binding domain"/>
    <property type="match status" value="1"/>
</dbReference>
<dbReference type="GO" id="GO:0000428">
    <property type="term" value="C:DNA-directed RNA polymerase complex"/>
    <property type="evidence" value="ECO:0007669"/>
    <property type="project" value="UniProtKB-KW"/>
</dbReference>
<dbReference type="Pfam" id="PF08281">
    <property type="entry name" value="Sigma70_r4_2"/>
    <property type="match status" value="1"/>
</dbReference>
<dbReference type="InterPro" id="IPR036388">
    <property type="entry name" value="WH-like_DNA-bd_sf"/>
</dbReference>
<evidence type="ECO:0000313" key="8">
    <source>
        <dbReference type="Proteomes" id="UP000027644"/>
    </source>
</evidence>
<keyword evidence="4" id="KW-0804">Transcription</keyword>
<dbReference type="NCBIfam" id="TIGR02937">
    <property type="entry name" value="sigma70-ECF"/>
    <property type="match status" value="1"/>
</dbReference>
<evidence type="ECO:0000256" key="2">
    <source>
        <dbReference type="ARBA" id="ARBA00023015"/>
    </source>
</evidence>
<evidence type="ECO:0000259" key="5">
    <source>
        <dbReference type="Pfam" id="PF04542"/>
    </source>
</evidence>
<evidence type="ECO:0000313" key="7">
    <source>
        <dbReference type="EMBL" id="KEQ01772.1"/>
    </source>
</evidence>
<dbReference type="PANTHER" id="PTHR43133:SF51">
    <property type="entry name" value="RNA POLYMERASE SIGMA FACTOR"/>
    <property type="match status" value="1"/>
</dbReference>
<dbReference type="InterPro" id="IPR007627">
    <property type="entry name" value="RNA_pol_sigma70_r2"/>
</dbReference>
<dbReference type="GO" id="GO:0003677">
    <property type="term" value="F:DNA binding"/>
    <property type="evidence" value="ECO:0007669"/>
    <property type="project" value="InterPro"/>
</dbReference>
<keyword evidence="3" id="KW-0731">Sigma factor</keyword>
<dbReference type="InterPro" id="IPR013249">
    <property type="entry name" value="RNA_pol_sigma70_r4_t2"/>
</dbReference>
<dbReference type="SUPFAM" id="SSF88659">
    <property type="entry name" value="Sigma3 and sigma4 domains of RNA polymerase sigma factors"/>
    <property type="match status" value="1"/>
</dbReference>
<dbReference type="EMBL" id="AVQL01000325">
    <property type="protein sequence ID" value="KEQ01772.1"/>
    <property type="molecule type" value="Genomic_DNA"/>
</dbReference>
<dbReference type="InterPro" id="IPR014284">
    <property type="entry name" value="RNA_pol_sigma-70_dom"/>
</dbReference>